<comment type="catalytic activity">
    <reaction evidence="8">
        <text>L-threonyl-[protein] + ATP = O-phospho-L-threonyl-[protein] + ADP + H(+)</text>
        <dbReference type="Rhea" id="RHEA:46608"/>
        <dbReference type="Rhea" id="RHEA-COMP:11060"/>
        <dbReference type="Rhea" id="RHEA-COMP:11605"/>
        <dbReference type="ChEBI" id="CHEBI:15378"/>
        <dbReference type="ChEBI" id="CHEBI:30013"/>
        <dbReference type="ChEBI" id="CHEBI:30616"/>
        <dbReference type="ChEBI" id="CHEBI:61977"/>
        <dbReference type="ChEBI" id="CHEBI:456216"/>
        <dbReference type="EC" id="2.7.11.1"/>
    </reaction>
</comment>
<dbReference type="PROSITE" id="PS00107">
    <property type="entry name" value="PROTEIN_KINASE_ATP"/>
    <property type="match status" value="1"/>
</dbReference>
<dbReference type="InterPro" id="IPR050660">
    <property type="entry name" value="NEK_Ser/Thr_kinase"/>
</dbReference>
<dbReference type="EMBL" id="PQIB02000008">
    <property type="protein sequence ID" value="RLN04500.1"/>
    <property type="molecule type" value="Genomic_DNA"/>
</dbReference>
<feature type="binding site" evidence="10">
    <location>
        <position position="37"/>
    </location>
    <ligand>
        <name>ATP</name>
        <dbReference type="ChEBI" id="CHEBI:30616"/>
    </ligand>
</feature>
<feature type="compositionally biased region" description="Basic and acidic residues" evidence="11">
    <location>
        <begin position="497"/>
        <end position="506"/>
    </location>
</feature>
<dbReference type="InterPro" id="IPR000719">
    <property type="entry name" value="Prot_kinase_dom"/>
</dbReference>
<evidence type="ECO:0000256" key="8">
    <source>
        <dbReference type="ARBA" id="ARBA00047899"/>
    </source>
</evidence>
<dbReference type="Gene3D" id="1.10.510.10">
    <property type="entry name" value="Transferase(Phosphotransferase) domain 1"/>
    <property type="match status" value="1"/>
</dbReference>
<dbReference type="GO" id="GO:0005524">
    <property type="term" value="F:ATP binding"/>
    <property type="evidence" value="ECO:0007669"/>
    <property type="project" value="UniProtKB-UniRule"/>
</dbReference>
<dbReference type="PROSITE" id="PS00108">
    <property type="entry name" value="PROTEIN_KINASE_ST"/>
    <property type="match status" value="1"/>
</dbReference>
<dbReference type="Proteomes" id="UP000275267">
    <property type="component" value="Unassembled WGS sequence"/>
</dbReference>
<keyword evidence="5 10" id="KW-0547">Nucleotide-binding</keyword>
<feature type="compositionally biased region" description="Low complexity" evidence="11">
    <location>
        <begin position="335"/>
        <end position="362"/>
    </location>
</feature>
<evidence type="ECO:0000256" key="1">
    <source>
        <dbReference type="ARBA" id="ARBA00010886"/>
    </source>
</evidence>
<dbReference type="PANTHER" id="PTHR43671:SF98">
    <property type="entry name" value="SERINE_THREONINE-PROTEIN KINASE NEK11"/>
    <property type="match status" value="1"/>
</dbReference>
<protein>
    <recommendedName>
        <fullName evidence="2">non-specific serine/threonine protein kinase</fullName>
        <ecNumber evidence="2">2.7.11.1</ecNumber>
    </recommendedName>
</protein>
<sequence>MESRMDHYEVMEQIGRGAFGAAILVNHKTEKKKYVLKKIRLARQTERCRKSAHQEMALIARLQHPYIVEFKEAWVEKGCYVCIVTGYCEGGDMAELMKKANGTYFPEEKLLKWFAQLALAVDYLHSNFVLHRDLKCSNIFLTKEQDIRLGDFGLAKTLKADDLASSVVGTPNYMCPELLADIPYGFKSDIWSLGCCMYEMAAHRPAFKAFAAALAAPAATPGLPRRPRCSLAQPYCSPVLIAVAPVPTLAGARFEIPDMAGLISKINRSSIGPLPTCYSSSMKALIKSMLRKSPEHRPTASEILKSPYLQPYVNQYRPFADILHPGRSPEKPITSSRSSQRSMSGSQCSSISGSDMDSIQSSERNTSGPASSSNNTIDTEGAESTDLQSHKDTAGPEMERQDSSKSIHNNQHLRHENKQPKIIKKVLTTLREESKFRESSSPVRASRVKLNSPSNRERSSDDSKHSDISSSSRSSEVMSHESARSPIVEHSPTVKNKLNERLHPDPAKQFGEDVDAAAAGKPKNKTPPSFIRCTSIPARRQGVASPSRQHTGIKRAHNKVVMAEHAKSPCRPPHIPNSSLVELPGFPMIPPSQLDGIQRKPGNSRAKSAPPRAVATQEESTACSSSTVGYPENTNRSEPSEPGSPTYLVPSCKCSIPGTTIQAHGVTTKPSSEVKTTNFQKKMASNGDISPISAMEPSSDEQEFFCKDGMPSSKVGQDSDTVTVQSDEDKFTVQELLSSVPEVASFVPTTTTTGITPDRVSFPLQSSEKSPAPHLNPPDEDVIHVISHSSSHVNGEQALRETGAQSTDVGKLLNVVRGERDVRSIQPNLIPSGPVDSATLKPSIVEANNTTQKPASVDVIKLSTIPEGNFSTPVTNNGFKEEAAPAKETLDVTSFRQRAEALEGLLELSAELLEHSRLEELAIVLKPFGKAKVSPRETAIWLAKSFKGMMNDEASRSSA</sequence>
<dbReference type="AlphaFoldDB" id="A0A3L6RJ12"/>
<evidence type="ECO:0000256" key="2">
    <source>
        <dbReference type="ARBA" id="ARBA00012513"/>
    </source>
</evidence>
<evidence type="ECO:0000256" key="6">
    <source>
        <dbReference type="ARBA" id="ARBA00022777"/>
    </source>
</evidence>
<dbReference type="PROSITE" id="PS50011">
    <property type="entry name" value="PROTEIN_KINASE_DOM"/>
    <property type="match status" value="1"/>
</dbReference>
<evidence type="ECO:0000256" key="5">
    <source>
        <dbReference type="ARBA" id="ARBA00022741"/>
    </source>
</evidence>
<evidence type="ECO:0000313" key="13">
    <source>
        <dbReference type="EMBL" id="RLN04500.1"/>
    </source>
</evidence>
<evidence type="ECO:0000256" key="10">
    <source>
        <dbReference type="PROSITE-ProRule" id="PRU10141"/>
    </source>
</evidence>
<keyword evidence="7 10" id="KW-0067">ATP-binding</keyword>
<accession>A0A3L6RJ12</accession>
<evidence type="ECO:0000259" key="12">
    <source>
        <dbReference type="PROSITE" id="PS50011"/>
    </source>
</evidence>
<keyword evidence="4" id="KW-0808">Transferase</keyword>
<dbReference type="Pfam" id="PF00069">
    <property type="entry name" value="Pkinase"/>
    <property type="match status" value="1"/>
</dbReference>
<feature type="compositionally biased region" description="Basic and acidic residues" evidence="11">
    <location>
        <begin position="455"/>
        <end position="467"/>
    </location>
</feature>
<dbReference type="GO" id="GO:0007017">
    <property type="term" value="P:microtubule-based process"/>
    <property type="evidence" value="ECO:0007669"/>
    <property type="project" value="TreeGrafter"/>
</dbReference>
<evidence type="ECO:0000256" key="4">
    <source>
        <dbReference type="ARBA" id="ARBA00022679"/>
    </source>
</evidence>
<dbReference type="InterPro" id="IPR017441">
    <property type="entry name" value="Protein_kinase_ATP_BS"/>
</dbReference>
<dbReference type="CDD" id="cd08215">
    <property type="entry name" value="STKc_Nek"/>
    <property type="match status" value="1"/>
</dbReference>
<dbReference type="InterPro" id="IPR011009">
    <property type="entry name" value="Kinase-like_dom_sf"/>
</dbReference>
<dbReference type="STRING" id="4540.A0A3L6RJ12"/>
<dbReference type="InterPro" id="IPR008271">
    <property type="entry name" value="Ser/Thr_kinase_AS"/>
</dbReference>
<comment type="similarity">
    <text evidence="1">Belongs to the protein kinase superfamily. NEK Ser/Thr protein kinase family. NIMA subfamily.</text>
</comment>
<feature type="domain" description="Protein kinase" evidence="12">
    <location>
        <begin position="8"/>
        <end position="309"/>
    </location>
</feature>
<evidence type="ECO:0000256" key="11">
    <source>
        <dbReference type="SAM" id="MobiDB-lite"/>
    </source>
</evidence>
<comment type="catalytic activity">
    <reaction evidence="9">
        <text>L-seryl-[protein] + ATP = O-phospho-L-seryl-[protein] + ADP + H(+)</text>
        <dbReference type="Rhea" id="RHEA:17989"/>
        <dbReference type="Rhea" id="RHEA-COMP:9863"/>
        <dbReference type="Rhea" id="RHEA-COMP:11604"/>
        <dbReference type="ChEBI" id="CHEBI:15378"/>
        <dbReference type="ChEBI" id="CHEBI:29999"/>
        <dbReference type="ChEBI" id="CHEBI:30616"/>
        <dbReference type="ChEBI" id="CHEBI:83421"/>
        <dbReference type="ChEBI" id="CHEBI:456216"/>
        <dbReference type="EC" id="2.7.11.1"/>
    </reaction>
</comment>
<dbReference type="PANTHER" id="PTHR43671">
    <property type="entry name" value="SERINE/THREONINE-PROTEIN KINASE NEK"/>
    <property type="match status" value="1"/>
</dbReference>
<proteinExistence type="inferred from homology"/>
<evidence type="ECO:0000256" key="9">
    <source>
        <dbReference type="ARBA" id="ARBA00048679"/>
    </source>
</evidence>
<feature type="compositionally biased region" description="Basic and acidic residues" evidence="11">
    <location>
        <begin position="388"/>
        <end position="405"/>
    </location>
</feature>
<feature type="compositionally biased region" description="Low complexity" evidence="11">
    <location>
        <begin position="468"/>
        <end position="477"/>
    </location>
</feature>
<comment type="caution">
    <text evidence="13">The sequence shown here is derived from an EMBL/GenBank/DDBJ whole genome shotgun (WGS) entry which is preliminary data.</text>
</comment>
<evidence type="ECO:0000256" key="3">
    <source>
        <dbReference type="ARBA" id="ARBA00022527"/>
    </source>
</evidence>
<keyword evidence="6" id="KW-0418">Kinase</keyword>
<dbReference type="GO" id="GO:0004674">
    <property type="term" value="F:protein serine/threonine kinase activity"/>
    <property type="evidence" value="ECO:0007669"/>
    <property type="project" value="UniProtKB-KW"/>
</dbReference>
<keyword evidence="14" id="KW-1185">Reference proteome</keyword>
<dbReference type="EC" id="2.7.11.1" evidence="2"/>
<evidence type="ECO:0000313" key="14">
    <source>
        <dbReference type="Proteomes" id="UP000275267"/>
    </source>
</evidence>
<feature type="region of interest" description="Disordered" evidence="11">
    <location>
        <begin position="321"/>
        <end position="508"/>
    </location>
</feature>
<name>A0A3L6RJ12_PANMI</name>
<feature type="compositionally biased region" description="Polar residues" evidence="11">
    <location>
        <begin position="363"/>
        <end position="378"/>
    </location>
</feature>
<dbReference type="GO" id="GO:0055028">
    <property type="term" value="C:cortical microtubule"/>
    <property type="evidence" value="ECO:0007669"/>
    <property type="project" value="TreeGrafter"/>
</dbReference>
<dbReference type="OrthoDB" id="248923at2759"/>
<reference evidence="14" key="1">
    <citation type="journal article" date="2019" name="Nat. Commun.">
        <title>The genome of broomcorn millet.</title>
        <authorList>
            <person name="Zou C."/>
            <person name="Miki D."/>
            <person name="Li D."/>
            <person name="Tang Q."/>
            <person name="Xiao L."/>
            <person name="Rajput S."/>
            <person name="Deng P."/>
            <person name="Jia W."/>
            <person name="Huang R."/>
            <person name="Zhang M."/>
            <person name="Sun Y."/>
            <person name="Hu J."/>
            <person name="Fu X."/>
            <person name="Schnable P.S."/>
            <person name="Li F."/>
            <person name="Zhang H."/>
            <person name="Feng B."/>
            <person name="Zhu X."/>
            <person name="Liu R."/>
            <person name="Schnable J.C."/>
            <person name="Zhu J.-K."/>
            <person name="Zhang H."/>
        </authorList>
    </citation>
    <scope>NUCLEOTIDE SEQUENCE [LARGE SCALE GENOMIC DNA]</scope>
</reference>
<dbReference type="Gene3D" id="3.30.200.20">
    <property type="entry name" value="Phosphorylase Kinase, domain 1"/>
    <property type="match status" value="1"/>
</dbReference>
<feature type="compositionally biased region" description="Polar residues" evidence="11">
    <location>
        <begin position="439"/>
        <end position="454"/>
    </location>
</feature>
<gene>
    <name evidence="13" type="ORF">C2845_PM13G14270</name>
</gene>
<dbReference type="SMART" id="SM00220">
    <property type="entry name" value="S_TKc"/>
    <property type="match status" value="1"/>
</dbReference>
<keyword evidence="3" id="KW-0723">Serine/threonine-protein kinase</keyword>
<dbReference type="FunFam" id="3.30.200.20:FF:000108">
    <property type="entry name" value="Serine/threonine-protein kinase Nek2"/>
    <property type="match status" value="1"/>
</dbReference>
<organism evidence="13 14">
    <name type="scientific">Panicum miliaceum</name>
    <name type="common">Proso millet</name>
    <name type="synonym">Broomcorn millet</name>
    <dbReference type="NCBI Taxonomy" id="4540"/>
    <lineage>
        <taxon>Eukaryota</taxon>
        <taxon>Viridiplantae</taxon>
        <taxon>Streptophyta</taxon>
        <taxon>Embryophyta</taxon>
        <taxon>Tracheophyta</taxon>
        <taxon>Spermatophyta</taxon>
        <taxon>Magnoliopsida</taxon>
        <taxon>Liliopsida</taxon>
        <taxon>Poales</taxon>
        <taxon>Poaceae</taxon>
        <taxon>PACMAD clade</taxon>
        <taxon>Panicoideae</taxon>
        <taxon>Panicodae</taxon>
        <taxon>Paniceae</taxon>
        <taxon>Panicinae</taxon>
        <taxon>Panicum</taxon>
        <taxon>Panicum sect. Panicum</taxon>
    </lineage>
</organism>
<feature type="region of interest" description="Disordered" evidence="11">
    <location>
        <begin position="596"/>
        <end position="646"/>
    </location>
</feature>
<evidence type="ECO:0000256" key="7">
    <source>
        <dbReference type="ARBA" id="ARBA00022840"/>
    </source>
</evidence>
<dbReference type="SUPFAM" id="SSF56112">
    <property type="entry name" value="Protein kinase-like (PK-like)"/>
    <property type="match status" value="1"/>
</dbReference>
<feature type="compositionally biased region" description="Polar residues" evidence="11">
    <location>
        <begin position="617"/>
        <end position="637"/>
    </location>
</feature>